<evidence type="ECO:0000256" key="8">
    <source>
        <dbReference type="ARBA" id="ARBA00022777"/>
    </source>
</evidence>
<dbReference type="GO" id="GO:0005737">
    <property type="term" value="C:cytoplasm"/>
    <property type="evidence" value="ECO:0007669"/>
    <property type="project" value="InterPro"/>
</dbReference>
<comment type="function">
    <text evidence="11">Involved in the transmission of sensory signals from the chemoreceptors to the flagellar motors. CheA is autophosphorylated; it can transfer its phosphate group to either CheB or CheY.</text>
</comment>
<dbReference type="InterPro" id="IPR008207">
    <property type="entry name" value="Sig_transdc_His_kin_Hpt_dom"/>
</dbReference>
<dbReference type="InterPro" id="IPR037006">
    <property type="entry name" value="CheA-like_homodim_sf"/>
</dbReference>
<comment type="caution">
    <text evidence="17">The sequence shown here is derived from an EMBL/GenBank/DDBJ whole genome shotgun (WGS) entry which is preliminary data.</text>
</comment>
<keyword evidence="7" id="KW-0547">Nucleotide-binding</keyword>
<dbReference type="PANTHER" id="PTHR43395">
    <property type="entry name" value="SENSOR HISTIDINE KINASE CHEA"/>
    <property type="match status" value="1"/>
</dbReference>
<evidence type="ECO:0000256" key="11">
    <source>
        <dbReference type="ARBA" id="ARBA00035100"/>
    </source>
</evidence>
<proteinExistence type="predicted"/>
<keyword evidence="4" id="KW-0145">Chemotaxis</keyword>
<feature type="domain" description="CheW-like" evidence="15">
    <location>
        <begin position="593"/>
        <end position="725"/>
    </location>
</feature>
<dbReference type="InterPro" id="IPR002545">
    <property type="entry name" value="CheW-lke_dom"/>
</dbReference>
<evidence type="ECO:0000256" key="4">
    <source>
        <dbReference type="ARBA" id="ARBA00022500"/>
    </source>
</evidence>
<dbReference type="CDD" id="cd00088">
    <property type="entry name" value="HPT"/>
    <property type="match status" value="1"/>
</dbReference>
<dbReference type="Pfam" id="PF01627">
    <property type="entry name" value="Hpt"/>
    <property type="match status" value="1"/>
</dbReference>
<feature type="modified residue" description="Phosphohistidine" evidence="12">
    <location>
        <position position="48"/>
    </location>
</feature>
<evidence type="ECO:0000313" key="17">
    <source>
        <dbReference type="EMBL" id="NDY95343.1"/>
    </source>
</evidence>
<dbReference type="PANTHER" id="PTHR43395:SF10">
    <property type="entry name" value="CHEMOTAXIS PROTEIN CHEA"/>
    <property type="match status" value="1"/>
</dbReference>
<evidence type="ECO:0000256" key="9">
    <source>
        <dbReference type="ARBA" id="ARBA00022840"/>
    </source>
</evidence>
<dbReference type="FunFam" id="3.30.565.10:FF:000016">
    <property type="entry name" value="Chemotaxis protein CheA, putative"/>
    <property type="match status" value="1"/>
</dbReference>
<dbReference type="Gene3D" id="3.30.565.10">
    <property type="entry name" value="Histidine kinase-like ATPase, C-terminal domain"/>
    <property type="match status" value="1"/>
</dbReference>
<dbReference type="CDD" id="cd16916">
    <property type="entry name" value="HATPase_CheA-like"/>
    <property type="match status" value="1"/>
</dbReference>
<evidence type="ECO:0000256" key="12">
    <source>
        <dbReference type="PROSITE-ProRule" id="PRU00110"/>
    </source>
</evidence>
<dbReference type="InterPro" id="IPR051315">
    <property type="entry name" value="Bact_Chemotaxis_CheA"/>
</dbReference>
<dbReference type="InterPro" id="IPR036061">
    <property type="entry name" value="CheW-like_dom_sf"/>
</dbReference>
<keyword evidence="6" id="KW-0808">Transferase</keyword>
<evidence type="ECO:0000256" key="2">
    <source>
        <dbReference type="ARBA" id="ARBA00012438"/>
    </source>
</evidence>
<dbReference type="RefSeq" id="WP_164210736.1">
    <property type="nucleotide sequence ID" value="NZ_JAAGSC010000039.1"/>
</dbReference>
<dbReference type="InterPro" id="IPR005467">
    <property type="entry name" value="His_kinase_dom"/>
</dbReference>
<evidence type="ECO:0000256" key="10">
    <source>
        <dbReference type="ARBA" id="ARBA00023012"/>
    </source>
</evidence>
<evidence type="ECO:0000256" key="3">
    <source>
        <dbReference type="ARBA" id="ARBA00021495"/>
    </source>
</evidence>
<gene>
    <name evidence="17" type="ORF">G3I74_06350</name>
</gene>
<dbReference type="GO" id="GO:0006935">
    <property type="term" value="P:chemotaxis"/>
    <property type="evidence" value="ECO:0007669"/>
    <property type="project" value="UniProtKB-KW"/>
</dbReference>
<keyword evidence="5 12" id="KW-0597">Phosphoprotein</keyword>
<evidence type="ECO:0000256" key="5">
    <source>
        <dbReference type="ARBA" id="ARBA00022553"/>
    </source>
</evidence>
<evidence type="ECO:0000259" key="15">
    <source>
        <dbReference type="PROSITE" id="PS50851"/>
    </source>
</evidence>
<name>A0A845UU36_9GAMM</name>
<dbReference type="AlphaFoldDB" id="A0A845UU36"/>
<evidence type="ECO:0000313" key="18">
    <source>
        <dbReference type="Proteomes" id="UP000484885"/>
    </source>
</evidence>
<organism evidence="17 18">
    <name type="scientific">Wenzhouxiangella limi</name>
    <dbReference type="NCBI Taxonomy" id="2707351"/>
    <lineage>
        <taxon>Bacteria</taxon>
        <taxon>Pseudomonadati</taxon>
        <taxon>Pseudomonadota</taxon>
        <taxon>Gammaproteobacteria</taxon>
        <taxon>Chromatiales</taxon>
        <taxon>Wenzhouxiangellaceae</taxon>
        <taxon>Wenzhouxiangella</taxon>
    </lineage>
</organism>
<dbReference type="GO" id="GO:0005524">
    <property type="term" value="F:ATP binding"/>
    <property type="evidence" value="ECO:0007669"/>
    <property type="project" value="UniProtKB-KW"/>
</dbReference>
<dbReference type="InterPro" id="IPR003594">
    <property type="entry name" value="HATPase_dom"/>
</dbReference>
<evidence type="ECO:0000256" key="13">
    <source>
        <dbReference type="SAM" id="MobiDB-lite"/>
    </source>
</evidence>
<reference evidence="17 18" key="1">
    <citation type="submission" date="2020-02" db="EMBL/GenBank/DDBJ databases">
        <authorList>
            <person name="Zhang X.-Y."/>
        </authorList>
    </citation>
    <scope>NUCLEOTIDE SEQUENCE [LARGE SCALE GENOMIC DNA]</scope>
    <source>
        <strain evidence="17 18">C33</strain>
    </source>
</reference>
<dbReference type="Gene3D" id="1.10.287.560">
    <property type="entry name" value="Histidine kinase CheA-like, homodimeric domain"/>
    <property type="match status" value="1"/>
</dbReference>
<dbReference type="EMBL" id="JAAGSC010000039">
    <property type="protein sequence ID" value="NDY95343.1"/>
    <property type="molecule type" value="Genomic_DNA"/>
</dbReference>
<dbReference type="PROSITE" id="PS50894">
    <property type="entry name" value="HPT"/>
    <property type="match status" value="1"/>
</dbReference>
<dbReference type="InterPro" id="IPR036097">
    <property type="entry name" value="HisK_dim/P_sf"/>
</dbReference>
<dbReference type="InterPro" id="IPR004105">
    <property type="entry name" value="CheA-like_dim"/>
</dbReference>
<comment type="catalytic activity">
    <reaction evidence="1">
        <text>ATP + protein L-histidine = ADP + protein N-phospho-L-histidine.</text>
        <dbReference type="EC" id="2.7.13.3"/>
    </reaction>
</comment>
<evidence type="ECO:0000259" key="14">
    <source>
        <dbReference type="PROSITE" id="PS50109"/>
    </source>
</evidence>
<dbReference type="SUPFAM" id="SSF47226">
    <property type="entry name" value="Histidine-containing phosphotransfer domain, HPT domain"/>
    <property type="match status" value="1"/>
</dbReference>
<dbReference type="PROSITE" id="PS50109">
    <property type="entry name" value="HIS_KIN"/>
    <property type="match status" value="1"/>
</dbReference>
<feature type="region of interest" description="Disordered" evidence="13">
    <location>
        <begin position="135"/>
        <end position="162"/>
    </location>
</feature>
<dbReference type="EC" id="2.7.13.3" evidence="2"/>
<dbReference type="PROSITE" id="PS50851">
    <property type="entry name" value="CHEW"/>
    <property type="match status" value="1"/>
</dbReference>
<evidence type="ECO:0000256" key="1">
    <source>
        <dbReference type="ARBA" id="ARBA00000085"/>
    </source>
</evidence>
<evidence type="ECO:0000256" key="7">
    <source>
        <dbReference type="ARBA" id="ARBA00022741"/>
    </source>
</evidence>
<dbReference type="SUPFAM" id="SSF47384">
    <property type="entry name" value="Homodimeric domain of signal transducing histidine kinase"/>
    <property type="match status" value="1"/>
</dbReference>
<dbReference type="SMART" id="SM00387">
    <property type="entry name" value="HATPase_c"/>
    <property type="match status" value="1"/>
</dbReference>
<dbReference type="Gene3D" id="1.20.120.160">
    <property type="entry name" value="HPT domain"/>
    <property type="match status" value="1"/>
</dbReference>
<evidence type="ECO:0000259" key="16">
    <source>
        <dbReference type="PROSITE" id="PS50894"/>
    </source>
</evidence>
<feature type="domain" description="Histidine kinase" evidence="14">
    <location>
        <begin position="384"/>
        <end position="591"/>
    </location>
</feature>
<dbReference type="Pfam" id="PF02518">
    <property type="entry name" value="HATPase_c"/>
    <property type="match status" value="1"/>
</dbReference>
<dbReference type="PRINTS" id="PR00344">
    <property type="entry name" value="BCTRLSENSOR"/>
</dbReference>
<dbReference type="InterPro" id="IPR036890">
    <property type="entry name" value="HATPase_C_sf"/>
</dbReference>
<dbReference type="Pfam" id="PF02895">
    <property type="entry name" value="H-kinase_dim"/>
    <property type="match status" value="1"/>
</dbReference>
<evidence type="ECO:0000256" key="6">
    <source>
        <dbReference type="ARBA" id="ARBA00022679"/>
    </source>
</evidence>
<dbReference type="InterPro" id="IPR004358">
    <property type="entry name" value="Sig_transdc_His_kin-like_C"/>
</dbReference>
<keyword evidence="10" id="KW-0902">Two-component regulatory system</keyword>
<accession>A0A845UU36</accession>
<keyword evidence="9" id="KW-0067">ATP-binding</keyword>
<dbReference type="Pfam" id="PF01584">
    <property type="entry name" value="CheW"/>
    <property type="match status" value="1"/>
</dbReference>
<feature type="domain" description="HPt" evidence="16">
    <location>
        <begin position="1"/>
        <end position="105"/>
    </location>
</feature>
<dbReference type="InterPro" id="IPR036641">
    <property type="entry name" value="HPT_dom_sf"/>
</dbReference>
<dbReference type="Proteomes" id="UP000484885">
    <property type="component" value="Unassembled WGS sequence"/>
</dbReference>
<dbReference type="GO" id="GO:0000155">
    <property type="term" value="F:phosphorelay sensor kinase activity"/>
    <property type="evidence" value="ECO:0007669"/>
    <property type="project" value="InterPro"/>
</dbReference>
<dbReference type="SMART" id="SM01231">
    <property type="entry name" value="H-kinase_dim"/>
    <property type="match status" value="1"/>
</dbReference>
<dbReference type="SMART" id="SM00073">
    <property type="entry name" value="HPT"/>
    <property type="match status" value="1"/>
</dbReference>
<sequence>MSMEAALQTYFTEAREMLEDMEAQLLEIEHQDADALPETLNAIFRAAHTVKGSASLFGLDGIVDFTHVVENLLDRMRDGDVGVSPELVSLLLRCQDHIATLVDETEADGEVSEDSRILSRALIVELGAYLDEGAGSASDTSGLPAAGKEVEQAHDYPEDENDDTVDNDCWHISLRFGRNSFRDGMDPISFLRFLENIGTVRHILILDDWLPDLADYDPEDCYLGFEIRFMSSATKKEIEDVFEFIREDSDIHILAPYSRLSDYIDLIESMSEESDRRIGEILIECGALTEAELAKALALQAAAEEADQSRRLGEIVAQDDDRLTPVVDAAAQKQTQMRDAINRKQKSLRVDADKLDHLINLVGELVTAGAGTFLQAQILGNAELIESMSKLNDLLEEMRDASLKLRMVAIGATFSKFQRVVRDMAADLDKEVDLAITGADTELDKSVVEKIGDPLMHLVRNAVDHGLESSAEREAAGKPLTGTISLNAYHDSGNIVIEVGDDGRGLDPDKILAKAREKGLVGEDQQLSRAEIFDLILRPGFSTAEQVSNISGRGVGMDVVRRNVIEMRGRTEIDSAPGEGTTIRIILPLTLAIIDGFVVGVGKAAFVVPLDVVQECVEFSEVDQTERDGQTYINLRGNVLPLVNIRHRFGVQGERPKRRSVVVVKAEGQSVGLVVDRLMGEFQTVIKPLGPVFTGLSGISGSTIMGSGEVALILDVQGLVQQITRGERTAANH</sequence>
<dbReference type="Gene3D" id="2.30.30.40">
    <property type="entry name" value="SH3 Domains"/>
    <property type="match status" value="1"/>
</dbReference>
<dbReference type="SUPFAM" id="SSF55874">
    <property type="entry name" value="ATPase domain of HSP90 chaperone/DNA topoisomerase II/histidine kinase"/>
    <property type="match status" value="1"/>
</dbReference>
<protein>
    <recommendedName>
        <fullName evidence="3">Chemotaxis protein CheA</fullName>
        <ecNumber evidence="2">2.7.13.3</ecNumber>
    </recommendedName>
</protein>
<dbReference type="SMART" id="SM00260">
    <property type="entry name" value="CheW"/>
    <property type="match status" value="1"/>
</dbReference>
<dbReference type="SUPFAM" id="SSF50341">
    <property type="entry name" value="CheW-like"/>
    <property type="match status" value="1"/>
</dbReference>
<keyword evidence="18" id="KW-1185">Reference proteome</keyword>
<keyword evidence="8" id="KW-0418">Kinase</keyword>